<gene>
    <name evidence="1" type="ORF">MSG28_005144</name>
</gene>
<evidence type="ECO:0000313" key="1">
    <source>
        <dbReference type="EMBL" id="KAI8426225.1"/>
    </source>
</evidence>
<keyword evidence="2" id="KW-1185">Reference proteome</keyword>
<dbReference type="EMBL" id="CM046108">
    <property type="protein sequence ID" value="KAI8426225.1"/>
    <property type="molecule type" value="Genomic_DNA"/>
</dbReference>
<protein>
    <submittedName>
        <fullName evidence="1">Uncharacterized protein</fullName>
    </submittedName>
</protein>
<reference evidence="1 2" key="1">
    <citation type="journal article" date="2022" name="Genome Biol. Evol.">
        <title>The Spruce Budworm Genome: Reconstructing the Evolutionary History of Antifreeze Proteins.</title>
        <authorList>
            <person name="Beliveau C."/>
            <person name="Gagne P."/>
            <person name="Picq S."/>
            <person name="Vernygora O."/>
            <person name="Keeling C.I."/>
            <person name="Pinkney K."/>
            <person name="Doucet D."/>
            <person name="Wen F."/>
            <person name="Johnston J.S."/>
            <person name="Maaroufi H."/>
            <person name="Boyle B."/>
            <person name="Laroche J."/>
            <person name="Dewar K."/>
            <person name="Juretic N."/>
            <person name="Blackburn G."/>
            <person name="Nisole A."/>
            <person name="Brunet B."/>
            <person name="Brandao M."/>
            <person name="Lumley L."/>
            <person name="Duan J."/>
            <person name="Quan G."/>
            <person name="Lucarotti C.J."/>
            <person name="Roe A.D."/>
            <person name="Sperling F.A.H."/>
            <person name="Levesque R.C."/>
            <person name="Cusson M."/>
        </authorList>
    </citation>
    <scope>NUCLEOTIDE SEQUENCE [LARGE SCALE GENOMIC DNA]</scope>
    <source>
        <strain evidence="1">Glfc:IPQL:Cfum</strain>
    </source>
</reference>
<name>A0ACC0JQ59_CHOFU</name>
<comment type="caution">
    <text evidence="1">The sequence shown here is derived from an EMBL/GenBank/DDBJ whole genome shotgun (WGS) entry which is preliminary data.</text>
</comment>
<accession>A0ACC0JQ59</accession>
<evidence type="ECO:0000313" key="2">
    <source>
        <dbReference type="Proteomes" id="UP001064048"/>
    </source>
</evidence>
<proteinExistence type="predicted"/>
<dbReference type="Proteomes" id="UP001064048">
    <property type="component" value="Chromosome 8"/>
</dbReference>
<sequence length="237" mass="25493">MGDGQSENQPLLGDEEEVNVVSTISSIGPDELPPPYQQAGMPLVTCRVCQALIDISGKREQHVVKCVMCNEATPIRNAPPGKKYVRCPCNCLLICKSSSQRIACPRADCKRIINLAPSPVTPPVPTLPGMCRVVCAHCQDTFLYQLLKNAPVRCPHCRKVSSVGPRMARVRGAIFAVLSVIFLAIALGVTLGTLAAAQSHGTGVYVAYVGAFLLAFVLFSRAVYYFAMKVSTIEGPM</sequence>
<organism evidence="1 2">
    <name type="scientific">Choristoneura fumiferana</name>
    <name type="common">Spruce budworm moth</name>
    <name type="synonym">Archips fumiferana</name>
    <dbReference type="NCBI Taxonomy" id="7141"/>
    <lineage>
        <taxon>Eukaryota</taxon>
        <taxon>Metazoa</taxon>
        <taxon>Ecdysozoa</taxon>
        <taxon>Arthropoda</taxon>
        <taxon>Hexapoda</taxon>
        <taxon>Insecta</taxon>
        <taxon>Pterygota</taxon>
        <taxon>Neoptera</taxon>
        <taxon>Endopterygota</taxon>
        <taxon>Lepidoptera</taxon>
        <taxon>Glossata</taxon>
        <taxon>Ditrysia</taxon>
        <taxon>Tortricoidea</taxon>
        <taxon>Tortricidae</taxon>
        <taxon>Tortricinae</taxon>
        <taxon>Choristoneura</taxon>
    </lineage>
</organism>